<evidence type="ECO:0000313" key="2">
    <source>
        <dbReference type="EMBL" id="KAG5490362.1"/>
    </source>
</evidence>
<dbReference type="GeneID" id="94286610"/>
<feature type="compositionally biased region" description="Basic and acidic residues" evidence="1">
    <location>
        <begin position="87"/>
        <end position="101"/>
    </location>
</feature>
<dbReference type="KEGG" id="phet:94286610"/>
<evidence type="ECO:0000313" key="3">
    <source>
        <dbReference type="Proteomes" id="UP000674318"/>
    </source>
</evidence>
<gene>
    <name evidence="2" type="ORF">JKF63_00482</name>
</gene>
<organism evidence="2 3">
    <name type="scientific">Porcisia hertigi</name>
    <dbReference type="NCBI Taxonomy" id="2761500"/>
    <lineage>
        <taxon>Eukaryota</taxon>
        <taxon>Discoba</taxon>
        <taxon>Euglenozoa</taxon>
        <taxon>Kinetoplastea</taxon>
        <taxon>Metakinetoplastina</taxon>
        <taxon>Trypanosomatida</taxon>
        <taxon>Trypanosomatidae</taxon>
        <taxon>Leishmaniinae</taxon>
        <taxon>Porcisia</taxon>
    </lineage>
</organism>
<dbReference type="OrthoDB" id="262706at2759"/>
<dbReference type="RefSeq" id="XP_067752690.1">
    <property type="nucleotide sequence ID" value="XM_067896533.1"/>
</dbReference>
<comment type="caution">
    <text evidence="2">The sequence shown here is derived from an EMBL/GenBank/DDBJ whole genome shotgun (WGS) entry which is preliminary data.</text>
</comment>
<feature type="region of interest" description="Disordered" evidence="1">
    <location>
        <begin position="87"/>
        <end position="109"/>
    </location>
</feature>
<feature type="region of interest" description="Disordered" evidence="1">
    <location>
        <begin position="218"/>
        <end position="248"/>
    </location>
</feature>
<dbReference type="AlphaFoldDB" id="A0A836GYD4"/>
<sequence>MSYTALTEAWPNSQPVQISLQDVRVEEEMLHRPHFTVKVTQPWICEEARVALTRSVTLHAPEIQATQQRTPIGAQKAGTISIVVERRGEDAPGVRDAKEDNNSSTGSSAVKTSFTVPLYAARASYQRPNLYKEHRSLCIVEGPQHPHTISRPSRFARARRNNHRVDPENKAEKSSRVLFVDIAALTPDARTALRCINTEEISFPTTLYFRCAPAPSSLSASESAKNPPKHHADHAPGYGARDGSQQQRRRRVVLLPLTAAGKTFELVCIGVKRERDD</sequence>
<proteinExistence type="predicted"/>
<evidence type="ECO:0000256" key="1">
    <source>
        <dbReference type="SAM" id="MobiDB-lite"/>
    </source>
</evidence>
<dbReference type="Proteomes" id="UP000674318">
    <property type="component" value="Unassembled WGS sequence"/>
</dbReference>
<keyword evidence="3" id="KW-1185">Reference proteome</keyword>
<protein>
    <submittedName>
        <fullName evidence="2">Uncharacterized protein</fullName>
    </submittedName>
</protein>
<name>A0A836GYD4_9TRYP</name>
<accession>A0A836GYD4</accession>
<reference evidence="2 3" key="1">
    <citation type="submission" date="2021-02" db="EMBL/GenBank/DDBJ databases">
        <title>Porcisia hertigi Genome sequencing and assembly.</title>
        <authorList>
            <person name="Almutairi H."/>
            <person name="Gatherer D."/>
        </authorList>
    </citation>
    <scope>NUCLEOTIDE SEQUENCE [LARGE SCALE GENOMIC DNA]</scope>
    <source>
        <strain evidence="2 3">C119</strain>
    </source>
</reference>
<dbReference type="EMBL" id="JAFJZO010000036">
    <property type="protein sequence ID" value="KAG5490362.1"/>
    <property type="molecule type" value="Genomic_DNA"/>
</dbReference>